<accession>A0ABZ3ILD2</accession>
<sequence length="304" mass="32550">MTNTYTYTAYGLTLSLPFPCPVLMPAPAVGARPDVVVAYGSVPRTLSKPLFSNDDWKNGFTWQAAPGCFLLRTGKRAARFLVEAGTKITIELNSEAEMSRVIHHFLHSVLAAVLRQRGLLVLHGNTAITARGAVVITGTSGAGKSTTLAALLERGCSMLADDVTALRQAGNGCIEALPGIPHLSLCDDAANGLGIDPDDFPRNPLRRAKSVIPVPDSMSQAPAPLRAIYFLKHSAGESLRIEPVAGTSKFAVLQEWVYGPLLPQEHPAIFSLLAAVAEQVNFFQVERSVNKWTVPELTEVILGG</sequence>
<evidence type="ECO:0000313" key="1">
    <source>
        <dbReference type="EMBL" id="XFO66487.1"/>
    </source>
</evidence>
<evidence type="ECO:0008006" key="3">
    <source>
        <dbReference type="Google" id="ProtNLM"/>
    </source>
</evidence>
<dbReference type="InterPro" id="IPR027417">
    <property type="entry name" value="P-loop_NTPase"/>
</dbReference>
<protein>
    <recommendedName>
        <fullName evidence="3">HPr kinase/phosphorylase</fullName>
    </recommendedName>
</protein>
<dbReference type="Gene3D" id="3.40.50.300">
    <property type="entry name" value="P-loop containing nucleotide triphosphate hydrolases"/>
    <property type="match status" value="1"/>
</dbReference>
<gene>
    <name evidence="1" type="ORF">SPSIL_026370</name>
</gene>
<name>A0ABZ3ILD2_9FIRM</name>
<evidence type="ECO:0000313" key="2">
    <source>
        <dbReference type="Proteomes" id="UP000216752"/>
    </source>
</evidence>
<dbReference type="EMBL" id="CP155573">
    <property type="protein sequence ID" value="XFO66487.1"/>
    <property type="molecule type" value="Genomic_DNA"/>
</dbReference>
<dbReference type="SUPFAM" id="SSF53795">
    <property type="entry name" value="PEP carboxykinase-like"/>
    <property type="match status" value="1"/>
</dbReference>
<organism evidence="1 2">
    <name type="scientific">Sporomusa silvacetica DSM 10669</name>
    <dbReference type="NCBI Taxonomy" id="1123289"/>
    <lineage>
        <taxon>Bacteria</taxon>
        <taxon>Bacillati</taxon>
        <taxon>Bacillota</taxon>
        <taxon>Negativicutes</taxon>
        <taxon>Selenomonadales</taxon>
        <taxon>Sporomusaceae</taxon>
        <taxon>Sporomusa</taxon>
    </lineage>
</organism>
<keyword evidence="2" id="KW-1185">Reference proteome</keyword>
<proteinExistence type="predicted"/>
<reference evidence="1" key="1">
    <citation type="submission" date="2024-05" db="EMBL/GenBank/DDBJ databases">
        <title>Isolation and characterization of Sporomusa carbonis sp. nov., a carboxydotrophic hydrogenogen in the genus of Sporomusa isolated from a charcoal burning pile.</title>
        <authorList>
            <person name="Boeer T."/>
            <person name="Rosenbaum F."/>
            <person name="Eysell L."/>
            <person name="Mueller V."/>
            <person name="Daniel R."/>
            <person name="Poehlein A."/>
        </authorList>
    </citation>
    <scope>NUCLEOTIDE SEQUENCE [LARGE SCALE GENOMIC DNA]</scope>
    <source>
        <strain evidence="1">DSM 10669</strain>
    </source>
</reference>
<dbReference type="Proteomes" id="UP000216752">
    <property type="component" value="Chromosome"/>
</dbReference>
<dbReference type="RefSeq" id="WP_094602879.1">
    <property type="nucleotide sequence ID" value="NZ_CP155573.1"/>
</dbReference>